<organism evidence="3 4">
    <name type="scientific">Venturia inaequalis</name>
    <name type="common">Apple scab fungus</name>
    <dbReference type="NCBI Taxonomy" id="5025"/>
    <lineage>
        <taxon>Eukaryota</taxon>
        <taxon>Fungi</taxon>
        <taxon>Dikarya</taxon>
        <taxon>Ascomycota</taxon>
        <taxon>Pezizomycotina</taxon>
        <taxon>Dothideomycetes</taxon>
        <taxon>Pleosporomycetidae</taxon>
        <taxon>Venturiales</taxon>
        <taxon>Venturiaceae</taxon>
        <taxon>Venturia</taxon>
    </lineage>
</organism>
<keyword evidence="4" id="KW-1185">Reference proteome</keyword>
<sequence length="178" mass="19586">MPTTLPTRSLTPTLKAGIIITTLAALTLLTLLLFLFFASNPKYNPLTHYRAHLLSKRQKAQEAELARKREEARTLGLQGPRDTRPLRGGYGNYGNVGWKRETYGDGVPVPVRGEEGLFVVGDGEGEEEEMKERVRGGVYDPFERSGEEEGRGRTRERGGDGYVGRGFGHGRGSPGRAV</sequence>
<reference evidence="3 4" key="1">
    <citation type="submission" date="2019-07" db="EMBL/GenBank/DDBJ databases">
        <title>Venturia inaequalis Genome Resource.</title>
        <authorList>
            <person name="Lichtner F.J."/>
        </authorList>
    </citation>
    <scope>NUCLEOTIDE SEQUENCE [LARGE SCALE GENOMIC DNA]</scope>
    <source>
        <strain evidence="3 4">DMI_063113</strain>
    </source>
</reference>
<feature type="region of interest" description="Disordered" evidence="1">
    <location>
        <begin position="124"/>
        <end position="178"/>
    </location>
</feature>
<feature type="compositionally biased region" description="Basic and acidic residues" evidence="1">
    <location>
        <begin position="130"/>
        <end position="159"/>
    </location>
</feature>
<name>A0A8H3Z689_VENIN</name>
<evidence type="ECO:0000313" key="4">
    <source>
        <dbReference type="Proteomes" id="UP000490939"/>
    </source>
</evidence>
<gene>
    <name evidence="3" type="ORF">EG327_004909</name>
</gene>
<feature type="compositionally biased region" description="Gly residues" evidence="1">
    <location>
        <begin position="160"/>
        <end position="178"/>
    </location>
</feature>
<protein>
    <submittedName>
        <fullName evidence="3">Uncharacterized protein</fullName>
    </submittedName>
</protein>
<dbReference type="EMBL" id="WNWR01000289">
    <property type="protein sequence ID" value="KAE9984698.1"/>
    <property type="molecule type" value="Genomic_DNA"/>
</dbReference>
<comment type="caution">
    <text evidence="3">The sequence shown here is derived from an EMBL/GenBank/DDBJ whole genome shotgun (WGS) entry which is preliminary data.</text>
</comment>
<keyword evidence="2" id="KW-0812">Transmembrane</keyword>
<dbReference type="Proteomes" id="UP000490939">
    <property type="component" value="Unassembled WGS sequence"/>
</dbReference>
<evidence type="ECO:0000313" key="3">
    <source>
        <dbReference type="EMBL" id="KAE9984698.1"/>
    </source>
</evidence>
<evidence type="ECO:0000256" key="2">
    <source>
        <dbReference type="SAM" id="Phobius"/>
    </source>
</evidence>
<feature type="transmembrane region" description="Helical" evidence="2">
    <location>
        <begin position="16"/>
        <end position="38"/>
    </location>
</feature>
<accession>A0A8H3Z689</accession>
<keyword evidence="2" id="KW-1133">Transmembrane helix</keyword>
<dbReference type="AlphaFoldDB" id="A0A8H3Z689"/>
<proteinExistence type="predicted"/>
<keyword evidence="2" id="KW-0472">Membrane</keyword>
<evidence type="ECO:0000256" key="1">
    <source>
        <dbReference type="SAM" id="MobiDB-lite"/>
    </source>
</evidence>